<feature type="binding site" evidence="6">
    <location>
        <position position="276"/>
    </location>
    <ligand>
        <name>pyridoxal 5'-phosphate</name>
        <dbReference type="ChEBI" id="CHEBI:597326"/>
        <label>1</label>
    </ligand>
</feature>
<dbReference type="CDD" id="cd00610">
    <property type="entry name" value="OAT_like"/>
    <property type="match status" value="1"/>
</dbReference>
<dbReference type="InterPro" id="IPR005814">
    <property type="entry name" value="Aminotrans_3"/>
</dbReference>
<dbReference type="SUPFAM" id="SSF53383">
    <property type="entry name" value="PLP-dependent transferases"/>
    <property type="match status" value="1"/>
</dbReference>
<evidence type="ECO:0007829" key="6">
    <source>
        <dbReference type="PDB" id="4ZM3"/>
    </source>
</evidence>
<comment type="similarity">
    <text evidence="3">Belongs to the class-III pyridoxal-phosphate-dependent aminotransferase family.</text>
</comment>
<evidence type="ECO:0000313" key="5">
    <source>
        <dbReference type="EMBL" id="BAF92604.1"/>
    </source>
</evidence>
<dbReference type="PROSITE" id="PS00600">
    <property type="entry name" value="AA_TRANSFER_CLASS_3"/>
    <property type="match status" value="1"/>
</dbReference>
<dbReference type="InterPro" id="IPR049704">
    <property type="entry name" value="Aminotrans_3_PPA_site"/>
</dbReference>
<feature type="binding site" evidence="7">
    <location>
        <position position="120"/>
    </location>
    <ligand>
        <name>pyridoxal 5'-phosphate</name>
        <dbReference type="ChEBI" id="CHEBI:597326"/>
        <label>2</label>
    </ligand>
</feature>
<dbReference type="GO" id="GO:0030170">
    <property type="term" value="F:pyridoxal phosphate binding"/>
    <property type="evidence" value="ECO:0007669"/>
    <property type="project" value="InterPro"/>
</dbReference>
<dbReference type="InterPro" id="IPR015421">
    <property type="entry name" value="PyrdxlP-dep_Trfase_major"/>
</dbReference>
<protein>
    <submittedName>
        <fullName evidence="4 5">Aminotransferase</fullName>
    </submittedName>
</protein>
<dbReference type="PDBsum" id="4ZM3"/>
<dbReference type="SMR" id="A8R0K5"/>
<reference evidence="4" key="2">
    <citation type="submission" date="2008-10" db="EMBL/GenBank/DDBJ databases">
        <title>Deciphering pactamycin biosynthesis and engineered production of new pactamycin analogs.</title>
        <authorList>
            <person name="Ito T."/>
            <person name="Roongsawang N."/>
            <person name="Shirasaka N."/>
            <person name="Lu W."/>
            <person name="Flatt P."/>
            <person name="Kasanah N."/>
            <person name="Miranda C."/>
            <person name="Mahmud T."/>
        </authorList>
    </citation>
    <scope>NUCLEOTIDE SEQUENCE</scope>
    <source>
        <strain evidence="4">ATCC 27456</strain>
    </source>
</reference>
<dbReference type="InterPro" id="IPR015422">
    <property type="entry name" value="PyrdxlP-dep_Trfase_small"/>
</dbReference>
<sequence length="444" mass="47464">MGANDADRPTNAESLDGIKSVIAGGVSSSMRAAAVPLPLVVRSAGGCLLRDVEDGEIIDLNMGYGPHLFGYADREVLDAVADQFAKGHMTGLPHELDARAGALIAELVPGVEQVRFANSGTEAVASALRLARATTGRTLVVTFEGHYHGWSETVLRAGKTALHMEGTRPTDVVPGALGMIPEALAHTVQLGWNDPDALRELFARDGDRIAAVIVEPVLANAGVIPPAPGFLQLLRELTGRSGAMLVFDEVITGFRVARGGAQERYGVEPDLTVLSKVMGGGFPVAAFGGRRHAMRMLASNEAHHAGVYAGNHAALRAVVAMLGKIRSLPDLYERLEDTGQYMEDTVREVFATEKRPVHINRVGTLMSVALLKGSAEPSAEPRDLRQLAALVDFPRHRRLQTLAQKEGVYFHPNALEPWFLSTAHTRDVIDKVAGALQRSLVGLG</sequence>
<dbReference type="PDB" id="4ZM3">
    <property type="method" value="X-ray"/>
    <property type="resolution" value="2.27 A"/>
    <property type="chains" value="A/B/C/D=1-444"/>
</dbReference>
<dbReference type="EMBL" id="FJ392609">
    <property type="protein sequence ID" value="ACJ24878.1"/>
    <property type="molecule type" value="Genomic_DNA"/>
</dbReference>
<feature type="binding site" evidence="7">
    <location>
        <position position="307"/>
    </location>
    <ligand>
        <name>pyridoxal 5'-phosphate</name>
        <dbReference type="ChEBI" id="CHEBI:597326"/>
        <label>2</label>
    </ligand>
</feature>
<dbReference type="InterPro" id="IPR015424">
    <property type="entry name" value="PyrdxlP-dep_Trfase"/>
</dbReference>
<keyword evidence="5" id="KW-0808">Transferase</keyword>
<evidence type="ECO:0000256" key="2">
    <source>
        <dbReference type="ARBA" id="ARBA00022898"/>
    </source>
</evidence>
<evidence type="ECO:0000313" key="4">
    <source>
        <dbReference type="EMBL" id="ACJ24878.1"/>
    </source>
</evidence>
<dbReference type="Pfam" id="PF00202">
    <property type="entry name" value="Aminotran_3"/>
    <property type="match status" value="1"/>
</dbReference>
<dbReference type="EMBL" id="AB303063">
    <property type="protein sequence ID" value="BAF92604.1"/>
    <property type="molecule type" value="Genomic_DNA"/>
</dbReference>
<reference evidence="6 7" key="3">
    <citation type="journal article" date="2015" name="ChemBioChem">
        <title>Mechanism-Based Trapping of the Quinonoid Intermediate by Using the K276R Mutant of PLP-Dependent 3-Aminobenzoate Synthase PctV in the Biosynthesis of Pactamycin.</title>
        <authorList>
            <person name="Hirayama A."/>
            <person name="Miyanaga A."/>
            <person name="Kudo F."/>
            <person name="Eguchi T."/>
        </authorList>
    </citation>
    <scope>X-RAY CRYSTALLOGRAPHY (2.27 ANGSTROMS) IN COMPLEX WITH PYRIDOXAL 5'-PHOSPHATE</scope>
</reference>
<keyword evidence="6 7" id="KW-0002">3D-structure</keyword>
<comment type="cofactor">
    <cofactor evidence="1">
        <name>pyridoxal 5'-phosphate</name>
        <dbReference type="ChEBI" id="CHEBI:597326"/>
    </cofactor>
</comment>
<dbReference type="PANTHER" id="PTHR43713:SF3">
    <property type="entry name" value="GLUTAMATE-1-SEMIALDEHYDE 2,1-AMINOMUTASE 1, CHLOROPLASTIC-RELATED"/>
    <property type="match status" value="1"/>
</dbReference>
<organism evidence="5">
    <name type="scientific">Streptomyces pactum</name>
    <dbReference type="NCBI Taxonomy" id="68249"/>
    <lineage>
        <taxon>Bacteria</taxon>
        <taxon>Bacillati</taxon>
        <taxon>Actinomycetota</taxon>
        <taxon>Actinomycetes</taxon>
        <taxon>Kitasatosporales</taxon>
        <taxon>Streptomycetaceae</taxon>
        <taxon>Streptomyces</taxon>
    </lineage>
</organism>
<feature type="binding site" evidence="7">
    <location>
        <position position="220"/>
    </location>
    <ligand>
        <name>pyridoxal 5'-phosphate</name>
        <dbReference type="ChEBI" id="CHEBI:597326"/>
        <label>2</label>
    </ligand>
</feature>
<name>A8R0K5_9ACTN</name>
<dbReference type="Gene3D" id="3.40.640.10">
    <property type="entry name" value="Type I PLP-dependent aspartate aminotransferase-like (Major domain)"/>
    <property type="match status" value="1"/>
</dbReference>
<dbReference type="PDBsum" id="4ZM4"/>
<dbReference type="PDB" id="4ZM4">
    <property type="method" value="X-ray"/>
    <property type="resolution" value="2.40 A"/>
    <property type="chains" value="A/B/C/D/E/F=1-444"/>
</dbReference>
<keyword evidence="2 3" id="KW-0663">Pyridoxal phosphate</keyword>
<evidence type="ECO:0000256" key="3">
    <source>
        <dbReference type="RuleBase" id="RU003560"/>
    </source>
</evidence>
<evidence type="ECO:0007829" key="7">
    <source>
        <dbReference type="PDB" id="4ZM4"/>
    </source>
</evidence>
<feature type="binding site" evidence="6">
    <location>
        <position position="220"/>
    </location>
    <ligand>
        <name>pyridoxal 5'-phosphate</name>
        <dbReference type="ChEBI" id="CHEBI:597326"/>
        <label>1</label>
    </ligand>
</feature>
<accession>A8R0K5</accession>
<feature type="binding site" evidence="6">
    <location>
        <position position="120"/>
    </location>
    <ligand>
        <name>pyridoxal 5'-phosphate</name>
        <dbReference type="ChEBI" id="CHEBI:597326"/>
        <label>1</label>
    </ligand>
</feature>
<evidence type="ECO:0000256" key="1">
    <source>
        <dbReference type="ARBA" id="ARBA00001933"/>
    </source>
</evidence>
<feature type="binding site" evidence="7">
    <location>
        <position position="121"/>
    </location>
    <ligand>
        <name>pyridoxal 5'-phosphate</name>
        <dbReference type="ChEBI" id="CHEBI:597326"/>
        <label>2</label>
    </ligand>
</feature>
<reference evidence="5" key="1">
    <citation type="journal article" date="2007" name="J. Antibiot.">
        <title>Cloning of the pactamycin biosynthetic gene cluster and characterization of a crucial glycosyltransferase prior to a unique cyclopentane ring formation.</title>
        <authorList>
            <person name="Kudo F."/>
            <person name="Kasama Y."/>
            <person name="Hirayama T."/>
            <person name="Eguchi T."/>
        </authorList>
    </citation>
    <scope>NUCLEOTIDE SEQUENCE</scope>
    <source>
        <strain evidence="5">NBRC 13433</strain>
    </source>
</reference>
<feature type="binding site" evidence="6">
    <location>
        <position position="121"/>
    </location>
    <ligand>
        <name>pyridoxal 5'-phosphate</name>
        <dbReference type="ChEBI" id="CHEBI:597326"/>
        <label>1</label>
    </ligand>
</feature>
<keyword evidence="5" id="KW-0032">Aminotransferase</keyword>
<dbReference type="AlphaFoldDB" id="A8R0K5"/>
<dbReference type="Gene3D" id="3.90.1150.10">
    <property type="entry name" value="Aspartate Aminotransferase, domain 1"/>
    <property type="match status" value="1"/>
</dbReference>
<dbReference type="GO" id="GO:0008483">
    <property type="term" value="F:transaminase activity"/>
    <property type="evidence" value="ECO:0007669"/>
    <property type="project" value="UniProtKB-KW"/>
</dbReference>
<gene>
    <name evidence="5" type="primary">pctV</name>
    <name evidence="4" type="synonym">ptmT</name>
</gene>
<proteinExistence type="evidence at protein level"/>
<dbReference type="PANTHER" id="PTHR43713">
    <property type="entry name" value="GLUTAMATE-1-SEMIALDEHYDE 2,1-AMINOMUTASE"/>
    <property type="match status" value="1"/>
</dbReference>